<accession>M1NU64</accession>
<keyword evidence="4 5" id="KW-0472">Membrane</keyword>
<evidence type="ECO:0000256" key="5">
    <source>
        <dbReference type="SAM" id="Phobius"/>
    </source>
</evidence>
<feature type="domain" description="Peptidase S54 rhomboid" evidence="6">
    <location>
        <begin position="64"/>
        <end position="190"/>
    </location>
</feature>
<dbReference type="InterPro" id="IPR035952">
    <property type="entry name" value="Rhomboid-like_sf"/>
</dbReference>
<feature type="transmembrane region" description="Helical" evidence="5">
    <location>
        <begin position="100"/>
        <end position="121"/>
    </location>
</feature>
<evidence type="ECO:0000259" key="6">
    <source>
        <dbReference type="Pfam" id="PF01694"/>
    </source>
</evidence>
<dbReference type="GO" id="GO:0016020">
    <property type="term" value="C:membrane"/>
    <property type="evidence" value="ECO:0007669"/>
    <property type="project" value="UniProtKB-SubCell"/>
</dbReference>
<dbReference type="Gene3D" id="1.20.1540.10">
    <property type="entry name" value="Rhomboid-like"/>
    <property type="match status" value="1"/>
</dbReference>
<keyword evidence="8" id="KW-1185">Reference proteome</keyword>
<dbReference type="EMBL" id="CP003697">
    <property type="protein sequence ID" value="AGF71035.1"/>
    <property type="molecule type" value="Genomic_DNA"/>
</dbReference>
<feature type="transmembrane region" description="Helical" evidence="5">
    <location>
        <begin position="173"/>
        <end position="192"/>
    </location>
</feature>
<keyword evidence="3 5" id="KW-1133">Transmembrane helix</keyword>
<evidence type="ECO:0000256" key="3">
    <source>
        <dbReference type="ARBA" id="ARBA00022989"/>
    </source>
</evidence>
<name>M1NU64_9CORY</name>
<organism evidence="7 8">
    <name type="scientific">Corynebacterium halotolerans YIM 70093 = DSM 44683</name>
    <dbReference type="NCBI Taxonomy" id="1121362"/>
    <lineage>
        <taxon>Bacteria</taxon>
        <taxon>Bacillati</taxon>
        <taxon>Actinomycetota</taxon>
        <taxon>Actinomycetes</taxon>
        <taxon>Mycobacteriales</taxon>
        <taxon>Corynebacteriaceae</taxon>
        <taxon>Corynebacterium</taxon>
    </lineage>
</organism>
<dbReference type="InterPro" id="IPR022764">
    <property type="entry name" value="Peptidase_S54_rhomboid_dom"/>
</dbReference>
<proteinExistence type="predicted"/>
<gene>
    <name evidence="7" type="ORF">A605_00085</name>
</gene>
<dbReference type="KEGG" id="chn:A605_00085"/>
<feature type="transmembrane region" description="Helical" evidence="5">
    <location>
        <begin position="151"/>
        <end position="167"/>
    </location>
</feature>
<evidence type="ECO:0000313" key="7">
    <source>
        <dbReference type="EMBL" id="AGF71035.1"/>
    </source>
</evidence>
<dbReference type="PANTHER" id="PTHR43731">
    <property type="entry name" value="RHOMBOID PROTEASE"/>
    <property type="match status" value="1"/>
</dbReference>
<dbReference type="GO" id="GO:0004252">
    <property type="term" value="F:serine-type endopeptidase activity"/>
    <property type="evidence" value="ECO:0007669"/>
    <property type="project" value="InterPro"/>
</dbReference>
<feature type="transmembrane region" description="Helical" evidence="5">
    <location>
        <begin position="199"/>
        <end position="218"/>
    </location>
</feature>
<dbReference type="OrthoDB" id="9807874at2"/>
<dbReference type="SUPFAM" id="SSF144091">
    <property type="entry name" value="Rhomboid-like"/>
    <property type="match status" value="1"/>
</dbReference>
<reference evidence="7 8" key="1">
    <citation type="journal article" date="2012" name="Stand. Genomic Sci.">
        <title>Genome sequence of the halotolerant bacterium Corynebacterium halotolerans type strain YIM 70093(T) (= DSM 44683(T)).</title>
        <authorList>
            <person name="Ruckert C."/>
            <person name="Albersmeier A."/>
            <person name="Al-Dilaimi A."/>
            <person name="Niehaus K."/>
            <person name="Szczepanowski R."/>
            <person name="Kalinowski J."/>
        </authorList>
    </citation>
    <scope>NUCLEOTIDE SEQUENCE [LARGE SCALE GENOMIC DNA]</scope>
    <source>
        <strain evidence="7">YIM 70093</strain>
    </source>
</reference>
<feature type="transmembrane region" description="Helical" evidence="5">
    <location>
        <begin position="64"/>
        <end position="88"/>
    </location>
</feature>
<feature type="transmembrane region" description="Helical" evidence="5">
    <location>
        <begin position="127"/>
        <end position="144"/>
    </location>
</feature>
<dbReference type="InterPro" id="IPR050925">
    <property type="entry name" value="Rhomboid_protease_S54"/>
</dbReference>
<evidence type="ECO:0000256" key="4">
    <source>
        <dbReference type="ARBA" id="ARBA00023136"/>
    </source>
</evidence>
<evidence type="ECO:0000313" key="8">
    <source>
        <dbReference type="Proteomes" id="UP000011723"/>
    </source>
</evidence>
<dbReference type="Proteomes" id="UP000011723">
    <property type="component" value="Chromosome"/>
</dbReference>
<comment type="subcellular location">
    <subcellularLocation>
        <location evidence="1">Membrane</location>
        <topology evidence="1">Multi-pass membrane protein</topology>
    </subcellularLocation>
</comment>
<dbReference type="eggNOG" id="COG0705">
    <property type="taxonomic scope" value="Bacteria"/>
</dbReference>
<dbReference type="RefSeq" id="WP_015399459.1">
    <property type="nucleotide sequence ID" value="NC_020302.1"/>
</dbReference>
<dbReference type="STRING" id="1121362.A605_00085"/>
<evidence type="ECO:0000256" key="1">
    <source>
        <dbReference type="ARBA" id="ARBA00004141"/>
    </source>
</evidence>
<protein>
    <submittedName>
        <fullName evidence="7">Transmembrane protein, rhomboid family</fullName>
    </submittedName>
</protein>
<dbReference type="Pfam" id="PF01694">
    <property type="entry name" value="Rhomboid"/>
    <property type="match status" value="1"/>
</dbReference>
<dbReference type="AlphaFoldDB" id="M1NU64"/>
<dbReference type="PATRIC" id="fig|1121362.3.peg.17"/>
<dbReference type="HOGENOM" id="CLU_055068_2_0_11"/>
<evidence type="ECO:0000256" key="2">
    <source>
        <dbReference type="ARBA" id="ARBA00022692"/>
    </source>
</evidence>
<dbReference type="PANTHER" id="PTHR43731:SF26">
    <property type="entry name" value="RHOMBOID-LIKE PROTEIN 10, CHLOROPLASTIC"/>
    <property type="match status" value="1"/>
</dbReference>
<keyword evidence="2 5" id="KW-0812">Transmembrane</keyword>
<sequence length="227" mass="24297">MTEWLRRWYRDVPATTVFALLAVLVWLVTAVQSRSIMANLSGSPLAEAWILWGPAVLSSPLGALRAIGAVFLHVDLSHLAINVFLLMLIGREVERYTGTALYTAAFFAGGIGASAAVLWMAPTTPTAGASGAIYALMVLLVGVALRRRADLRAPLILIAVNLVYTFMSSSVSLWGHLGGLVFGFLMLGFVIHRSPRVRWAGVLAVLAVSVALTMGWLMDVGGVSLTF</sequence>